<dbReference type="EMBL" id="OIVN01005126">
    <property type="protein sequence ID" value="SPD21032.1"/>
    <property type="molecule type" value="Genomic_DNA"/>
</dbReference>
<gene>
    <name evidence="2" type="ORF">FSB_LOCUS48914</name>
</gene>
<dbReference type="AlphaFoldDB" id="A0A2N9I8N8"/>
<protein>
    <submittedName>
        <fullName evidence="2">Uncharacterized protein</fullName>
    </submittedName>
</protein>
<accession>A0A2N9I8N8</accession>
<proteinExistence type="predicted"/>
<reference evidence="2" key="1">
    <citation type="submission" date="2018-02" db="EMBL/GenBank/DDBJ databases">
        <authorList>
            <person name="Cohen D.B."/>
            <person name="Kent A.D."/>
        </authorList>
    </citation>
    <scope>NUCLEOTIDE SEQUENCE</scope>
</reference>
<sequence>MAELDLFVSLQSEHRGFRLCSDWRERRRDRAQPWVLLRSDVGNGGWGWGIGVEEIENQMEERESVEETAQRRDGEWRRERVSDGGERKS</sequence>
<organism evidence="2">
    <name type="scientific">Fagus sylvatica</name>
    <name type="common">Beechnut</name>
    <dbReference type="NCBI Taxonomy" id="28930"/>
    <lineage>
        <taxon>Eukaryota</taxon>
        <taxon>Viridiplantae</taxon>
        <taxon>Streptophyta</taxon>
        <taxon>Embryophyta</taxon>
        <taxon>Tracheophyta</taxon>
        <taxon>Spermatophyta</taxon>
        <taxon>Magnoliopsida</taxon>
        <taxon>eudicotyledons</taxon>
        <taxon>Gunneridae</taxon>
        <taxon>Pentapetalae</taxon>
        <taxon>rosids</taxon>
        <taxon>fabids</taxon>
        <taxon>Fagales</taxon>
        <taxon>Fagaceae</taxon>
        <taxon>Fagus</taxon>
    </lineage>
</organism>
<name>A0A2N9I8N8_FAGSY</name>
<feature type="region of interest" description="Disordered" evidence="1">
    <location>
        <begin position="59"/>
        <end position="89"/>
    </location>
</feature>
<evidence type="ECO:0000256" key="1">
    <source>
        <dbReference type="SAM" id="MobiDB-lite"/>
    </source>
</evidence>
<feature type="compositionally biased region" description="Basic and acidic residues" evidence="1">
    <location>
        <begin position="68"/>
        <end position="89"/>
    </location>
</feature>
<evidence type="ECO:0000313" key="2">
    <source>
        <dbReference type="EMBL" id="SPD21032.1"/>
    </source>
</evidence>